<reference evidence="1" key="2">
    <citation type="journal article" date="2015" name="Data Brief">
        <title>Shoot transcriptome of the giant reed, Arundo donax.</title>
        <authorList>
            <person name="Barrero R.A."/>
            <person name="Guerrero F.D."/>
            <person name="Moolhuijzen P."/>
            <person name="Goolsby J.A."/>
            <person name="Tidwell J."/>
            <person name="Bellgard S.E."/>
            <person name="Bellgard M.I."/>
        </authorList>
    </citation>
    <scope>NUCLEOTIDE SEQUENCE</scope>
    <source>
        <tissue evidence="1">Shoot tissue taken approximately 20 cm above the soil surface</tissue>
    </source>
</reference>
<organism evidence="1">
    <name type="scientific">Arundo donax</name>
    <name type="common">Giant reed</name>
    <name type="synonym">Donax arundinaceus</name>
    <dbReference type="NCBI Taxonomy" id="35708"/>
    <lineage>
        <taxon>Eukaryota</taxon>
        <taxon>Viridiplantae</taxon>
        <taxon>Streptophyta</taxon>
        <taxon>Embryophyta</taxon>
        <taxon>Tracheophyta</taxon>
        <taxon>Spermatophyta</taxon>
        <taxon>Magnoliopsida</taxon>
        <taxon>Liliopsida</taxon>
        <taxon>Poales</taxon>
        <taxon>Poaceae</taxon>
        <taxon>PACMAD clade</taxon>
        <taxon>Arundinoideae</taxon>
        <taxon>Arundineae</taxon>
        <taxon>Arundo</taxon>
    </lineage>
</organism>
<reference evidence="1" key="1">
    <citation type="submission" date="2014-09" db="EMBL/GenBank/DDBJ databases">
        <authorList>
            <person name="Magalhaes I.L.F."/>
            <person name="Oliveira U."/>
            <person name="Santos F.R."/>
            <person name="Vidigal T.H.D.A."/>
            <person name="Brescovit A.D."/>
            <person name="Santos A.J."/>
        </authorList>
    </citation>
    <scope>NUCLEOTIDE SEQUENCE</scope>
    <source>
        <tissue evidence="1">Shoot tissue taken approximately 20 cm above the soil surface</tissue>
    </source>
</reference>
<evidence type="ECO:0000313" key="1">
    <source>
        <dbReference type="EMBL" id="JAD60704.1"/>
    </source>
</evidence>
<name>A0A0A9B9S4_ARUDO</name>
<sequence>MALICHGTVQRKHCSPWYCSRVISFLCLGVHWFG</sequence>
<dbReference type="EMBL" id="GBRH01237191">
    <property type="protein sequence ID" value="JAD60704.1"/>
    <property type="molecule type" value="Transcribed_RNA"/>
</dbReference>
<accession>A0A0A9B9S4</accession>
<proteinExistence type="predicted"/>
<dbReference type="AlphaFoldDB" id="A0A0A9B9S4"/>
<protein>
    <submittedName>
        <fullName evidence="1">Uncharacterized protein</fullName>
    </submittedName>
</protein>